<dbReference type="Proteomes" id="UP000319894">
    <property type="component" value="Unassembled WGS sequence"/>
</dbReference>
<keyword evidence="2" id="KW-0378">Hydrolase</keyword>
<dbReference type="Pfam" id="PF00753">
    <property type="entry name" value="Lactamase_B"/>
    <property type="match status" value="1"/>
</dbReference>
<comment type="caution">
    <text evidence="2">The sequence shown here is derived from an EMBL/GenBank/DDBJ whole genome shotgun (WGS) entry which is preliminary data.</text>
</comment>
<sequence>MTEVVDGVFDLTLTNDPARYRSFLFDWEVPTLVDTGPSEATEALLSRLRSIETTPERVILTHAHHDHVGGFDAVVEEYDVETCVPEQSELQTEHRPDERFSHEASVGPFTAVHIPGHCEDNYALVAADEPVAVMGDAVIGSDWRGLPEGYFIPVEGIYSDDLVRAEYYLERLQEYAFDVGLVFHGSSVFDDARTKLDRFLDFPNKGSWDDRL</sequence>
<gene>
    <name evidence="2" type="ORF">DP107_17305</name>
</gene>
<evidence type="ECO:0000259" key="1">
    <source>
        <dbReference type="SMART" id="SM00849"/>
    </source>
</evidence>
<feature type="domain" description="Metallo-beta-lactamase" evidence="1">
    <location>
        <begin position="18"/>
        <end position="187"/>
    </location>
</feature>
<dbReference type="OrthoDB" id="197151at2157"/>
<proteinExistence type="predicted"/>
<protein>
    <submittedName>
        <fullName evidence="2">Zn-dependent hydrolase</fullName>
    </submittedName>
</protein>
<evidence type="ECO:0000313" key="2">
    <source>
        <dbReference type="EMBL" id="TSD08990.1"/>
    </source>
</evidence>
<dbReference type="Gene3D" id="3.60.15.10">
    <property type="entry name" value="Ribonuclease Z/Hydroxyacylglutathione hydrolase-like"/>
    <property type="match status" value="1"/>
</dbReference>
<keyword evidence="3" id="KW-1185">Reference proteome</keyword>
<evidence type="ECO:0000313" key="3">
    <source>
        <dbReference type="Proteomes" id="UP000319894"/>
    </source>
</evidence>
<dbReference type="PANTHER" id="PTHR23131">
    <property type="entry name" value="ENDORIBONUCLEASE LACTB2"/>
    <property type="match status" value="1"/>
</dbReference>
<dbReference type="GO" id="GO:0016787">
    <property type="term" value="F:hydrolase activity"/>
    <property type="evidence" value="ECO:0007669"/>
    <property type="project" value="UniProtKB-KW"/>
</dbReference>
<dbReference type="InParanoid" id="A0A554MVZ9"/>
<accession>A0A554MVZ9</accession>
<organism evidence="2 3">
    <name type="scientific">Haloglomus irregulare</name>
    <dbReference type="NCBI Taxonomy" id="2234134"/>
    <lineage>
        <taxon>Archaea</taxon>
        <taxon>Methanobacteriati</taxon>
        <taxon>Methanobacteriota</taxon>
        <taxon>Stenosarchaea group</taxon>
        <taxon>Halobacteria</taxon>
        <taxon>Halobacteriales</taxon>
        <taxon>Natronomonadaceae</taxon>
        <taxon>Haloglomus</taxon>
    </lineage>
</organism>
<dbReference type="AlphaFoldDB" id="A0A554MVZ9"/>
<dbReference type="InterPro" id="IPR036866">
    <property type="entry name" value="RibonucZ/Hydroxyglut_hydro"/>
</dbReference>
<dbReference type="SMART" id="SM00849">
    <property type="entry name" value="Lactamase_B"/>
    <property type="match status" value="1"/>
</dbReference>
<name>A0A554MVZ9_9EURY</name>
<dbReference type="EMBL" id="QMDX01000019">
    <property type="protein sequence ID" value="TSD08990.1"/>
    <property type="molecule type" value="Genomic_DNA"/>
</dbReference>
<dbReference type="InterPro" id="IPR001279">
    <property type="entry name" value="Metallo-B-lactamas"/>
</dbReference>
<reference evidence="2 3" key="1">
    <citation type="submission" date="2018-06" db="EMBL/GenBank/DDBJ databases">
        <title>Natronomonas sp. F16-60 a new haloarchaeon isolated from a solar saltern of Isla Cristina, Huelva, Spain.</title>
        <authorList>
            <person name="Duran-Viseras A."/>
            <person name="Sanchez-Porro C."/>
            <person name="Ventosa A."/>
        </authorList>
    </citation>
    <scope>NUCLEOTIDE SEQUENCE [LARGE SCALE GENOMIC DNA]</scope>
    <source>
        <strain evidence="2 3">F16-60</strain>
    </source>
</reference>
<dbReference type="InterPro" id="IPR050662">
    <property type="entry name" value="Sec-metab_biosynth-thioest"/>
</dbReference>
<dbReference type="SUPFAM" id="SSF56281">
    <property type="entry name" value="Metallo-hydrolase/oxidoreductase"/>
    <property type="match status" value="1"/>
</dbReference>